<accession>A0ABS6D963</accession>
<evidence type="ECO:0000313" key="3">
    <source>
        <dbReference type="Proteomes" id="UP000723714"/>
    </source>
</evidence>
<keyword evidence="2" id="KW-0282">Flagellum</keyword>
<dbReference type="Pfam" id="PF02050">
    <property type="entry name" value="FliJ"/>
    <property type="match status" value="1"/>
</dbReference>
<organism evidence="2 3">
    <name type="scientific">Faecalicatena faecalis</name>
    <dbReference type="NCBI Taxonomy" id="2726362"/>
    <lineage>
        <taxon>Bacteria</taxon>
        <taxon>Bacillati</taxon>
        <taxon>Bacillota</taxon>
        <taxon>Clostridia</taxon>
        <taxon>Lachnospirales</taxon>
        <taxon>Lachnospiraceae</taxon>
        <taxon>Faecalicatena</taxon>
    </lineage>
</organism>
<reference evidence="2 3" key="1">
    <citation type="submission" date="2021-06" db="EMBL/GenBank/DDBJ databases">
        <title>Faecalicatena sp. nov. isolated from porcine feces.</title>
        <authorList>
            <person name="Oh B.S."/>
            <person name="Lee J.H."/>
        </authorList>
    </citation>
    <scope>NUCLEOTIDE SEQUENCE [LARGE SCALE GENOMIC DNA]</scope>
    <source>
        <strain evidence="2 3">AGMB00832</strain>
    </source>
</reference>
<protein>
    <submittedName>
        <fullName evidence="2">Flagellar export protein FliJ</fullName>
    </submittedName>
</protein>
<dbReference type="RefSeq" id="WP_216244741.1">
    <property type="nucleotide sequence ID" value="NZ_JABACJ020000028.1"/>
</dbReference>
<name>A0ABS6D963_9FIRM</name>
<keyword evidence="3" id="KW-1185">Reference proteome</keyword>
<proteinExistence type="predicted"/>
<dbReference type="EMBL" id="JABACJ020000028">
    <property type="protein sequence ID" value="MBU3878148.1"/>
    <property type="molecule type" value="Genomic_DNA"/>
</dbReference>
<keyword evidence="2" id="KW-0969">Cilium</keyword>
<evidence type="ECO:0000313" key="2">
    <source>
        <dbReference type="EMBL" id="MBU3878148.1"/>
    </source>
</evidence>
<feature type="coiled-coil region" evidence="1">
    <location>
        <begin position="12"/>
        <end position="122"/>
    </location>
</feature>
<dbReference type="NCBIfam" id="TIGR02473">
    <property type="entry name" value="flagell_FliJ"/>
    <property type="match status" value="1"/>
</dbReference>
<gene>
    <name evidence="2" type="primary">fliJ</name>
    <name evidence="2" type="ORF">HGO97_020305</name>
</gene>
<evidence type="ECO:0000256" key="1">
    <source>
        <dbReference type="SAM" id="Coils"/>
    </source>
</evidence>
<keyword evidence="1" id="KW-0175">Coiled coil</keyword>
<keyword evidence="2" id="KW-0966">Cell projection</keyword>
<comment type="caution">
    <text evidence="2">The sequence shown here is derived from an EMBL/GenBank/DDBJ whole genome shotgun (WGS) entry which is preliminary data.</text>
</comment>
<sequence>MKKFQFSLGRMLNFQQQNLQKEKNLMGQMMEEKRGYERQRERMTSQLEDIHAEMDEEIRKGTTIFQIRAFTIMIENGKLQLEGIKRKLQILEAEIERQREVVVEASREVTKLEKLRDKKLEEYRYAEAKEQENTVSEHVSGKFVRESVS</sequence>
<dbReference type="Proteomes" id="UP000723714">
    <property type="component" value="Unassembled WGS sequence"/>
</dbReference>
<dbReference type="InterPro" id="IPR012823">
    <property type="entry name" value="Flagell_FliJ"/>
</dbReference>